<feature type="region of interest" description="Disordered" evidence="1">
    <location>
        <begin position="137"/>
        <end position="167"/>
    </location>
</feature>
<feature type="compositionally biased region" description="Basic and acidic residues" evidence="1">
    <location>
        <begin position="137"/>
        <end position="147"/>
    </location>
</feature>
<evidence type="ECO:0000313" key="4">
    <source>
        <dbReference type="Proteomes" id="UP000812966"/>
    </source>
</evidence>
<evidence type="ECO:0000313" key="3">
    <source>
        <dbReference type="EMBL" id="KAG7570986.1"/>
    </source>
</evidence>
<comment type="caution">
    <text evidence="3">The sequence shown here is derived from an EMBL/GenBank/DDBJ whole genome shotgun (WGS) entry which is preliminary data.</text>
</comment>
<evidence type="ECO:0000259" key="2">
    <source>
        <dbReference type="Pfam" id="PF13883"/>
    </source>
</evidence>
<reference evidence="3" key="1">
    <citation type="submission" date="2020-04" db="EMBL/GenBank/DDBJ databases">
        <title>Analysis of mating type loci in Filobasidium floriforme.</title>
        <authorList>
            <person name="Nowrousian M."/>
        </authorList>
    </citation>
    <scope>NUCLEOTIDE SEQUENCE</scope>
    <source>
        <strain evidence="3">CBS 6242</strain>
    </source>
</reference>
<organism evidence="3 4">
    <name type="scientific">Filobasidium floriforme</name>
    <dbReference type="NCBI Taxonomy" id="5210"/>
    <lineage>
        <taxon>Eukaryota</taxon>
        <taxon>Fungi</taxon>
        <taxon>Dikarya</taxon>
        <taxon>Basidiomycota</taxon>
        <taxon>Agaricomycotina</taxon>
        <taxon>Tremellomycetes</taxon>
        <taxon>Filobasidiales</taxon>
        <taxon>Filobasidiaceae</taxon>
        <taxon>Filobasidium</taxon>
    </lineage>
</organism>
<protein>
    <recommendedName>
        <fullName evidence="2">CREG-like beta-barrel domain-containing protein</fullName>
    </recommendedName>
</protein>
<dbReference type="Pfam" id="PF13883">
    <property type="entry name" value="CREG_beta-barrel"/>
    <property type="match status" value="1"/>
</dbReference>
<evidence type="ECO:0000256" key="1">
    <source>
        <dbReference type="SAM" id="MobiDB-lite"/>
    </source>
</evidence>
<accession>A0A8K0NT03</accession>
<feature type="domain" description="CREG-like beta-barrel" evidence="2">
    <location>
        <begin position="58"/>
        <end position="240"/>
    </location>
</feature>
<dbReference type="InterPro" id="IPR012349">
    <property type="entry name" value="Split_barrel_FMN-bd"/>
</dbReference>
<dbReference type="AlphaFoldDB" id="A0A8K0NT03"/>
<dbReference type="InterPro" id="IPR055343">
    <property type="entry name" value="CREG_beta-barrel"/>
</dbReference>
<name>A0A8K0NT03_9TREE</name>
<dbReference type="EMBL" id="JABELV010000014">
    <property type="protein sequence ID" value="KAG7570986.1"/>
    <property type="molecule type" value="Genomic_DNA"/>
</dbReference>
<feature type="compositionally biased region" description="Basic and acidic residues" evidence="1">
    <location>
        <begin position="155"/>
        <end position="167"/>
    </location>
</feature>
<dbReference type="Gene3D" id="2.30.110.10">
    <property type="entry name" value="Electron Transport, Fmn-binding Protein, Chain A"/>
    <property type="match status" value="1"/>
</dbReference>
<proteinExistence type="predicted"/>
<keyword evidence="4" id="KW-1185">Reference proteome</keyword>
<sequence length="257" mass="28640">MRLYLSIKYSLPDLLGTVHLRSAMKLTFATLWLSLLSSSSWAAPTDNPRQYPLSHRQTQRQAADHVEFLLRNVTMGSIASVFPVTTVRAGHPFVANEADAPCHTFPSLSFLLLPISQSARNILSDPEGRTSYLIQERVEVGDTDGRGTGHGPEGGNKKKQEEGGRSRMDYARVTFTGRMHTINETDPSTDLETLQRCYTSYHPDAKRWLPHTPGAHMSLWARLEVEDVYYVGGFGDLHYIGHIPLNMVHLDVGPAAL</sequence>
<gene>
    <name evidence="3" type="ORF">FFLO_01080</name>
</gene>
<dbReference type="SUPFAM" id="SSF50475">
    <property type="entry name" value="FMN-binding split barrel"/>
    <property type="match status" value="1"/>
</dbReference>
<dbReference type="PANTHER" id="PTHR37273">
    <property type="entry name" value="CHROMOSOME 8, WHOLE GENOME SHOTGUN SEQUENCE"/>
    <property type="match status" value="1"/>
</dbReference>
<dbReference type="PANTHER" id="PTHR37273:SF1">
    <property type="entry name" value="ADL397C-AP"/>
    <property type="match status" value="1"/>
</dbReference>
<dbReference type="Proteomes" id="UP000812966">
    <property type="component" value="Unassembled WGS sequence"/>
</dbReference>